<evidence type="ECO:0000313" key="4">
    <source>
        <dbReference type="EMBL" id="KIM26152.1"/>
    </source>
</evidence>
<dbReference type="InterPro" id="IPR029058">
    <property type="entry name" value="AB_hydrolase_fold"/>
</dbReference>
<dbReference type="HOGENOM" id="CLU_027968_0_0_1"/>
<dbReference type="Proteomes" id="UP000054097">
    <property type="component" value="Unassembled WGS sequence"/>
</dbReference>
<comment type="similarity">
    <text evidence="1">Belongs to the putative lipase ROG1 family.</text>
</comment>
<protein>
    <recommendedName>
        <fullName evidence="3">DUF676 domain-containing protein</fullName>
    </recommendedName>
</protein>
<dbReference type="OrthoDB" id="273452at2759"/>
<sequence>MQDLHLLVASHGLRGHPDDLGEMARVIRGKFSAVDDNGVRLHVLVSKINRRGFTYDGIDWGGERLVAEVLERIEDLERDGIHRVTRFSAIGYSMGGLLARILHHRKFFETVKPINFTTFAAPNIGLVRTGTIASKLEFKIIHKVMSRTGPQFYGLDAWSATGQSLIEVMADPKAVFYQGLAKFERLSLYGNAYGDKMVPYATALIESNDPFCNHRTNGLAMEMHKEYPPIVISYDIPTRPPTPKARITSRAYWHSRPSTPRLPSFLQFTPPLNILSYALLPVLILVGAMAIYVQLLRGSYKSRKRIRLLEADEKHSDRLINVLNRMDMDMENVIPEWIEKPGKKEEGQLKSAKDRAQHRIQSSFTSLPVESIPTPAQIVGEDRSPAGRKTPRRPIFSPIQLQMIDHLNQLPFNKYVACFPGVFNTHPLIVCRDLGDEQGMPVLQHWADHFIL</sequence>
<dbReference type="PANTHER" id="PTHR12482:SF62">
    <property type="entry name" value="LIPASE ROG1-RELATED"/>
    <property type="match status" value="1"/>
</dbReference>
<gene>
    <name evidence="4" type="ORF">M408DRAFT_25591</name>
</gene>
<keyword evidence="2" id="KW-1133">Transmembrane helix</keyword>
<dbReference type="PANTHER" id="PTHR12482">
    <property type="entry name" value="LIPASE ROG1-RELATED-RELATED"/>
    <property type="match status" value="1"/>
</dbReference>
<evidence type="ECO:0000259" key="3">
    <source>
        <dbReference type="Pfam" id="PF05057"/>
    </source>
</evidence>
<feature type="domain" description="DUF676" evidence="3">
    <location>
        <begin position="3"/>
        <end position="202"/>
    </location>
</feature>
<dbReference type="Gene3D" id="3.40.50.1820">
    <property type="entry name" value="alpha/beta hydrolase"/>
    <property type="match status" value="1"/>
</dbReference>
<keyword evidence="2" id="KW-0472">Membrane</keyword>
<feature type="transmembrane region" description="Helical" evidence="2">
    <location>
        <begin position="274"/>
        <end position="295"/>
    </location>
</feature>
<organism evidence="4 5">
    <name type="scientific">Serendipita vermifera MAFF 305830</name>
    <dbReference type="NCBI Taxonomy" id="933852"/>
    <lineage>
        <taxon>Eukaryota</taxon>
        <taxon>Fungi</taxon>
        <taxon>Dikarya</taxon>
        <taxon>Basidiomycota</taxon>
        <taxon>Agaricomycotina</taxon>
        <taxon>Agaricomycetes</taxon>
        <taxon>Sebacinales</taxon>
        <taxon>Serendipitaceae</taxon>
        <taxon>Serendipita</taxon>
    </lineage>
</organism>
<dbReference type="Pfam" id="PF05057">
    <property type="entry name" value="DUF676"/>
    <property type="match status" value="1"/>
</dbReference>
<keyword evidence="5" id="KW-1185">Reference proteome</keyword>
<name>A0A0C2XAE7_SERVB</name>
<evidence type="ECO:0000313" key="5">
    <source>
        <dbReference type="Proteomes" id="UP000054097"/>
    </source>
</evidence>
<dbReference type="InterPro" id="IPR007751">
    <property type="entry name" value="DUF676_lipase-like"/>
</dbReference>
<dbReference type="InterPro" id="IPR044294">
    <property type="entry name" value="Lipase-like"/>
</dbReference>
<keyword evidence="2" id="KW-0812">Transmembrane</keyword>
<dbReference type="AlphaFoldDB" id="A0A0C2XAE7"/>
<evidence type="ECO:0000256" key="2">
    <source>
        <dbReference type="SAM" id="Phobius"/>
    </source>
</evidence>
<reference evidence="4 5" key="1">
    <citation type="submission" date="2014-04" db="EMBL/GenBank/DDBJ databases">
        <authorList>
            <consortium name="DOE Joint Genome Institute"/>
            <person name="Kuo A."/>
            <person name="Zuccaro A."/>
            <person name="Kohler A."/>
            <person name="Nagy L.G."/>
            <person name="Floudas D."/>
            <person name="Copeland A."/>
            <person name="Barry K.W."/>
            <person name="Cichocki N."/>
            <person name="Veneault-Fourrey C."/>
            <person name="LaButti K."/>
            <person name="Lindquist E.A."/>
            <person name="Lipzen A."/>
            <person name="Lundell T."/>
            <person name="Morin E."/>
            <person name="Murat C."/>
            <person name="Sun H."/>
            <person name="Tunlid A."/>
            <person name="Henrissat B."/>
            <person name="Grigoriev I.V."/>
            <person name="Hibbett D.S."/>
            <person name="Martin F."/>
            <person name="Nordberg H.P."/>
            <person name="Cantor M.N."/>
            <person name="Hua S.X."/>
        </authorList>
    </citation>
    <scope>NUCLEOTIDE SEQUENCE [LARGE SCALE GENOMIC DNA]</scope>
    <source>
        <strain evidence="4 5">MAFF 305830</strain>
    </source>
</reference>
<evidence type="ECO:0000256" key="1">
    <source>
        <dbReference type="ARBA" id="ARBA00007920"/>
    </source>
</evidence>
<dbReference type="SUPFAM" id="SSF53474">
    <property type="entry name" value="alpha/beta-Hydrolases"/>
    <property type="match status" value="1"/>
</dbReference>
<proteinExistence type="inferred from homology"/>
<reference evidence="5" key="2">
    <citation type="submission" date="2015-01" db="EMBL/GenBank/DDBJ databases">
        <title>Evolutionary Origins and Diversification of the Mycorrhizal Mutualists.</title>
        <authorList>
            <consortium name="DOE Joint Genome Institute"/>
            <consortium name="Mycorrhizal Genomics Consortium"/>
            <person name="Kohler A."/>
            <person name="Kuo A."/>
            <person name="Nagy L.G."/>
            <person name="Floudas D."/>
            <person name="Copeland A."/>
            <person name="Barry K.W."/>
            <person name="Cichocki N."/>
            <person name="Veneault-Fourrey C."/>
            <person name="LaButti K."/>
            <person name="Lindquist E.A."/>
            <person name="Lipzen A."/>
            <person name="Lundell T."/>
            <person name="Morin E."/>
            <person name="Murat C."/>
            <person name="Riley R."/>
            <person name="Ohm R."/>
            <person name="Sun H."/>
            <person name="Tunlid A."/>
            <person name="Henrissat B."/>
            <person name="Grigoriev I.V."/>
            <person name="Hibbett D.S."/>
            <person name="Martin F."/>
        </authorList>
    </citation>
    <scope>NUCLEOTIDE SEQUENCE [LARGE SCALE GENOMIC DNA]</scope>
    <source>
        <strain evidence="5">MAFF 305830</strain>
    </source>
</reference>
<dbReference type="EMBL" id="KN824308">
    <property type="protein sequence ID" value="KIM26152.1"/>
    <property type="molecule type" value="Genomic_DNA"/>
</dbReference>
<accession>A0A0C2XAE7</accession>